<reference evidence="1" key="2">
    <citation type="submission" date="2025-09" db="UniProtKB">
        <authorList>
            <consortium name="EnsemblPlants"/>
        </authorList>
    </citation>
    <scope>IDENTIFICATION</scope>
</reference>
<reference evidence="1" key="1">
    <citation type="submission" date="2021-05" db="EMBL/GenBank/DDBJ databases">
        <authorList>
            <person name="Scholz U."/>
            <person name="Mascher M."/>
            <person name="Fiebig A."/>
        </authorList>
    </citation>
    <scope>NUCLEOTIDE SEQUENCE [LARGE SCALE GENOMIC DNA]</scope>
</reference>
<evidence type="ECO:0000313" key="2">
    <source>
        <dbReference type="Proteomes" id="UP001732700"/>
    </source>
</evidence>
<proteinExistence type="predicted"/>
<sequence>MDSSSDNIVAPGDEPQDPLPPNPSEQEAGGEEEEEEEVKTLERAEELFDKGSKAIEEGDFVEAVDCLSRALEIRVELHGELAPECASTYYKYGCALLYKSQEETDPLGNVPKSAPDEESVKSTANKDNGNSKASSSNVKDVQSPDKGVLEEGQNSNEKDQEDVDGDSDKDGDEMGGDEDDSDLDLAWKMLDIARAIVEKNPDNTMEKVKIFSALAEVSMEREDIDNSLGDYFKALAILEQLVEPDHRRIVELNFRICLVYELASKIGEAIPYCAKAVSLCKSRLQNLKTAKENLLADGGDSVSADGGSKKSSIEDEMEVVTGILPDLEKKLEDLEQAMATPSSQIEEIMRSIAAKGMQNAGNAVPRAASVTSSQMAGVNNGFDSPTMSTAATSGSTGSTVTDLGVVGRGVKRANIKPISAEPCPKRHAADDSPSVKGDSSNISDAHPVAQDGESSVSK</sequence>
<protein>
    <submittedName>
        <fullName evidence="1">Uncharacterized protein</fullName>
    </submittedName>
</protein>
<evidence type="ECO:0000313" key="1">
    <source>
        <dbReference type="EnsemblPlants" id="AVESA.00010b.r2.2CG0291970.1.CDS"/>
    </source>
</evidence>
<dbReference type="EnsemblPlants" id="AVESA.00010b.r2.2CG0291970.1">
    <property type="protein sequence ID" value="AVESA.00010b.r2.2CG0291970.1.CDS"/>
    <property type="gene ID" value="AVESA.00010b.r2.2CG0291970"/>
</dbReference>
<accession>A0ACD5UN49</accession>
<keyword evidence="2" id="KW-1185">Reference proteome</keyword>
<dbReference type="Proteomes" id="UP001732700">
    <property type="component" value="Chromosome 2C"/>
</dbReference>
<name>A0ACD5UN49_AVESA</name>
<organism evidence="1 2">
    <name type="scientific">Avena sativa</name>
    <name type="common">Oat</name>
    <dbReference type="NCBI Taxonomy" id="4498"/>
    <lineage>
        <taxon>Eukaryota</taxon>
        <taxon>Viridiplantae</taxon>
        <taxon>Streptophyta</taxon>
        <taxon>Embryophyta</taxon>
        <taxon>Tracheophyta</taxon>
        <taxon>Spermatophyta</taxon>
        <taxon>Magnoliopsida</taxon>
        <taxon>Liliopsida</taxon>
        <taxon>Poales</taxon>
        <taxon>Poaceae</taxon>
        <taxon>BOP clade</taxon>
        <taxon>Pooideae</taxon>
        <taxon>Poodae</taxon>
        <taxon>Poeae</taxon>
        <taxon>Poeae Chloroplast Group 1 (Aveneae type)</taxon>
        <taxon>Aveninae</taxon>
        <taxon>Avena</taxon>
    </lineage>
</organism>